<sequence length="179" mass="19908">MKLNARFTFLPIILFIIVSFSGKHSDKIQKKVTKEITSYFDTEDFSTAVVKISDVDNALVKAEFGKENLLSISGSDGLLGYAYIGNAPSKTATFDYLVIFDKDFVIATSKVLIYREEYGGEIGSKRWLKQFIGKSKNDDVKFGENVDAISGATISVRSMTNAISNLLKSMKILHQKEVI</sequence>
<evidence type="ECO:0000256" key="4">
    <source>
        <dbReference type="ARBA" id="ARBA00022643"/>
    </source>
</evidence>
<evidence type="ECO:0000256" key="1">
    <source>
        <dbReference type="ARBA" id="ARBA00022448"/>
    </source>
</evidence>
<protein>
    <recommendedName>
        <fullName evidence="6">FMN-binding domain-containing protein</fullName>
    </recommendedName>
</protein>
<keyword evidence="4" id="KW-0288">FMN</keyword>
<dbReference type="SMART" id="SM00900">
    <property type="entry name" value="FMN_bind"/>
    <property type="match status" value="1"/>
</dbReference>
<evidence type="ECO:0000256" key="3">
    <source>
        <dbReference type="ARBA" id="ARBA00022630"/>
    </source>
</evidence>
<comment type="caution">
    <text evidence="7">The sequence shown here is derived from an EMBL/GenBank/DDBJ whole genome shotgun (WGS) entry which is preliminary data.</text>
</comment>
<keyword evidence="8" id="KW-1185">Reference proteome</keyword>
<name>A0ABP7X907_9FLAO</name>
<dbReference type="PANTHER" id="PTHR36118:SF1">
    <property type="entry name" value="ION-TRANSLOCATING OXIDOREDUCTASE COMPLEX SUBUNIT G"/>
    <property type="match status" value="1"/>
</dbReference>
<evidence type="ECO:0000256" key="2">
    <source>
        <dbReference type="ARBA" id="ARBA00022553"/>
    </source>
</evidence>
<dbReference type="RefSeq" id="WP_344923996.1">
    <property type="nucleotide sequence ID" value="NZ_BAABCW010000001.1"/>
</dbReference>
<dbReference type="PANTHER" id="PTHR36118">
    <property type="entry name" value="ION-TRANSLOCATING OXIDOREDUCTASE COMPLEX SUBUNIT G"/>
    <property type="match status" value="1"/>
</dbReference>
<keyword evidence="1" id="KW-0813">Transport</keyword>
<dbReference type="Proteomes" id="UP001500459">
    <property type="component" value="Unassembled WGS sequence"/>
</dbReference>
<dbReference type="EMBL" id="BAABCW010000001">
    <property type="protein sequence ID" value="GAA4107183.1"/>
    <property type="molecule type" value="Genomic_DNA"/>
</dbReference>
<evidence type="ECO:0000313" key="7">
    <source>
        <dbReference type="EMBL" id="GAA4107183.1"/>
    </source>
</evidence>
<proteinExistence type="predicted"/>
<accession>A0ABP7X907</accession>
<keyword evidence="2" id="KW-0597">Phosphoprotein</keyword>
<dbReference type="InterPro" id="IPR007329">
    <property type="entry name" value="FMN-bd"/>
</dbReference>
<evidence type="ECO:0000313" key="8">
    <source>
        <dbReference type="Proteomes" id="UP001500459"/>
    </source>
</evidence>
<dbReference type="Gene3D" id="3.90.1010.20">
    <property type="match status" value="1"/>
</dbReference>
<dbReference type="InterPro" id="IPR010209">
    <property type="entry name" value="Ion_transpt_RnfG/RsxG"/>
</dbReference>
<evidence type="ECO:0000259" key="6">
    <source>
        <dbReference type="SMART" id="SM00900"/>
    </source>
</evidence>
<organism evidence="7 8">
    <name type="scientific">Aquimarina addita</name>
    <dbReference type="NCBI Taxonomy" id="870485"/>
    <lineage>
        <taxon>Bacteria</taxon>
        <taxon>Pseudomonadati</taxon>
        <taxon>Bacteroidota</taxon>
        <taxon>Flavobacteriia</taxon>
        <taxon>Flavobacteriales</taxon>
        <taxon>Flavobacteriaceae</taxon>
        <taxon>Aquimarina</taxon>
    </lineage>
</organism>
<feature type="domain" description="FMN-binding" evidence="6">
    <location>
        <begin position="83"/>
        <end position="170"/>
    </location>
</feature>
<keyword evidence="5" id="KW-0249">Electron transport</keyword>
<gene>
    <name evidence="7" type="ORF">GCM10022393_02270</name>
</gene>
<keyword evidence="3" id="KW-0285">Flavoprotein</keyword>
<reference evidence="8" key="1">
    <citation type="journal article" date="2019" name="Int. J. Syst. Evol. Microbiol.">
        <title>The Global Catalogue of Microorganisms (GCM) 10K type strain sequencing project: providing services to taxonomists for standard genome sequencing and annotation.</title>
        <authorList>
            <consortium name="The Broad Institute Genomics Platform"/>
            <consortium name="The Broad Institute Genome Sequencing Center for Infectious Disease"/>
            <person name="Wu L."/>
            <person name="Ma J."/>
        </authorList>
    </citation>
    <scope>NUCLEOTIDE SEQUENCE [LARGE SCALE GENOMIC DNA]</scope>
    <source>
        <strain evidence="8">JCM 17106</strain>
    </source>
</reference>
<evidence type="ECO:0000256" key="5">
    <source>
        <dbReference type="ARBA" id="ARBA00022982"/>
    </source>
</evidence>
<dbReference type="Pfam" id="PF04205">
    <property type="entry name" value="FMN_bind"/>
    <property type="match status" value="1"/>
</dbReference>